<evidence type="ECO:0000256" key="2">
    <source>
        <dbReference type="ARBA" id="ARBA00007163"/>
    </source>
</evidence>
<dbReference type="GO" id="GO:0045944">
    <property type="term" value="P:positive regulation of transcription by RNA polymerase II"/>
    <property type="evidence" value="ECO:0007669"/>
    <property type="project" value="InterPro"/>
</dbReference>
<sequence length="462" mass="50862">MPLSECMTPRSFDDDSMFGGSIAGSSLAGTPAPAPAPEKKPVKKRKSWGQQLPEPKTNLPPRKRAKTEDEKEQRRVERVLRNRRAAQSSRERKRQEVEALEAEKKAIERRNQELEMRLANMEAKNLMLQRELEQFTGGSMGAFRSSSVAASPHQSPRPVTFSQDLFGSQDATERSPMSTQVSPLDTQPTRTVNPASLSPEMRPVAESSNASSSDMTQHPAAMLCDLQCQSGEQRPWMGSTPATASTISHLLAMTLFISTTSRAILTLLTPLSQIVTSLRTGSSLNPTSSILTMIIWLSTTTAPLTTSTSTSTSTTTRTTSPRPKFSLRIRLLNRLLACSPHLARPLMDATMEAMRLASEQQLTRDCLTGAGGCGSLDGDHSPSLESLTTLLWATHVFEKNRQRVPEPDLATEVKQACRELEELLRPREVIGRGISFQMSRGGGKLGQKAMDGWRPAFKHDRH</sequence>
<dbReference type="SMART" id="SM00338">
    <property type="entry name" value="BRLZ"/>
    <property type="match status" value="1"/>
</dbReference>
<dbReference type="GO" id="GO:0000981">
    <property type="term" value="F:DNA-binding transcription factor activity, RNA polymerase II-specific"/>
    <property type="evidence" value="ECO:0007669"/>
    <property type="project" value="InterPro"/>
</dbReference>
<gene>
    <name evidence="10" type="ORF">M430DRAFT_163335</name>
</gene>
<evidence type="ECO:0000256" key="5">
    <source>
        <dbReference type="ARBA" id="ARBA00023163"/>
    </source>
</evidence>
<evidence type="ECO:0000256" key="1">
    <source>
        <dbReference type="ARBA" id="ARBA00004123"/>
    </source>
</evidence>
<dbReference type="PANTHER" id="PTHR46714">
    <property type="entry name" value="TRANSCRIPTIONAL ACTIVATOR HAC1"/>
    <property type="match status" value="1"/>
</dbReference>
<reference evidence="10 11" key="1">
    <citation type="journal article" date="2018" name="New Phytol.">
        <title>Comparative genomics and transcriptomics depict ericoid mycorrhizal fungi as versatile saprotrophs and plant mutualists.</title>
        <authorList>
            <person name="Martino E."/>
            <person name="Morin E."/>
            <person name="Grelet G.A."/>
            <person name="Kuo A."/>
            <person name="Kohler A."/>
            <person name="Daghino S."/>
            <person name="Barry K.W."/>
            <person name="Cichocki N."/>
            <person name="Clum A."/>
            <person name="Dockter R.B."/>
            <person name="Hainaut M."/>
            <person name="Kuo R.C."/>
            <person name="LaButti K."/>
            <person name="Lindahl B.D."/>
            <person name="Lindquist E.A."/>
            <person name="Lipzen A."/>
            <person name="Khouja H.R."/>
            <person name="Magnuson J."/>
            <person name="Murat C."/>
            <person name="Ohm R.A."/>
            <person name="Singer S.W."/>
            <person name="Spatafora J.W."/>
            <person name="Wang M."/>
            <person name="Veneault-Fourrey C."/>
            <person name="Henrissat B."/>
            <person name="Grigoriev I.V."/>
            <person name="Martin F.M."/>
            <person name="Perotto S."/>
        </authorList>
    </citation>
    <scope>NUCLEOTIDE SEQUENCE [LARGE SCALE GENOMIC DNA]</scope>
    <source>
        <strain evidence="10 11">ATCC 22711</strain>
    </source>
</reference>
<dbReference type="InterPro" id="IPR046347">
    <property type="entry name" value="bZIP_sf"/>
</dbReference>
<protein>
    <recommendedName>
        <fullName evidence="9">BZIP domain-containing protein</fullName>
    </recommendedName>
</protein>
<dbReference type="STRING" id="857342.A0A2T3BFG2"/>
<keyword evidence="5" id="KW-0804">Transcription</keyword>
<keyword evidence="3" id="KW-0805">Transcription regulation</keyword>
<feature type="region of interest" description="Disordered" evidence="8">
    <location>
        <begin position="169"/>
        <end position="217"/>
    </location>
</feature>
<name>A0A2T3BFG2_AMORE</name>
<dbReference type="InterPro" id="IPR044280">
    <property type="entry name" value="Hac1/HY5"/>
</dbReference>
<evidence type="ECO:0000259" key="9">
    <source>
        <dbReference type="PROSITE" id="PS50217"/>
    </source>
</evidence>
<dbReference type="PROSITE" id="PS50217">
    <property type="entry name" value="BZIP"/>
    <property type="match status" value="1"/>
</dbReference>
<accession>A0A2T3BFG2</accession>
<dbReference type="SUPFAM" id="SSF57959">
    <property type="entry name" value="Leucine zipper domain"/>
    <property type="match status" value="1"/>
</dbReference>
<dbReference type="PANTHER" id="PTHR46714:SF6">
    <property type="entry name" value="TRANSCRIPTIONAL ACTIVATOR HAC1"/>
    <property type="match status" value="1"/>
</dbReference>
<dbReference type="AlphaFoldDB" id="A0A2T3BFG2"/>
<dbReference type="Pfam" id="PF07716">
    <property type="entry name" value="bZIP_2"/>
    <property type="match status" value="1"/>
</dbReference>
<evidence type="ECO:0000256" key="6">
    <source>
        <dbReference type="ARBA" id="ARBA00023230"/>
    </source>
</evidence>
<evidence type="ECO:0000313" key="10">
    <source>
        <dbReference type="EMBL" id="PSS28131.1"/>
    </source>
</evidence>
<feature type="compositionally biased region" description="Polar residues" evidence="8">
    <location>
        <begin position="206"/>
        <end position="216"/>
    </location>
</feature>
<evidence type="ECO:0000256" key="4">
    <source>
        <dbReference type="ARBA" id="ARBA00023125"/>
    </source>
</evidence>
<dbReference type="GO" id="GO:0006986">
    <property type="term" value="P:response to unfolded protein"/>
    <property type="evidence" value="ECO:0007669"/>
    <property type="project" value="UniProtKB-KW"/>
</dbReference>
<feature type="region of interest" description="Disordered" evidence="8">
    <location>
        <begin position="1"/>
        <end position="104"/>
    </location>
</feature>
<evidence type="ECO:0000256" key="7">
    <source>
        <dbReference type="ARBA" id="ARBA00023242"/>
    </source>
</evidence>
<dbReference type="RefSeq" id="XP_024725656.1">
    <property type="nucleotide sequence ID" value="XM_024863446.1"/>
</dbReference>
<feature type="domain" description="BZIP" evidence="9">
    <location>
        <begin position="72"/>
        <end position="135"/>
    </location>
</feature>
<keyword evidence="11" id="KW-1185">Reference proteome</keyword>
<evidence type="ECO:0000256" key="8">
    <source>
        <dbReference type="SAM" id="MobiDB-lite"/>
    </source>
</evidence>
<dbReference type="EMBL" id="KZ679006">
    <property type="protein sequence ID" value="PSS28131.1"/>
    <property type="molecule type" value="Genomic_DNA"/>
</dbReference>
<evidence type="ECO:0000256" key="3">
    <source>
        <dbReference type="ARBA" id="ARBA00023015"/>
    </source>
</evidence>
<proteinExistence type="inferred from homology"/>
<feature type="compositionally biased region" description="Basic and acidic residues" evidence="8">
    <location>
        <begin position="89"/>
        <end position="104"/>
    </location>
</feature>
<keyword evidence="7" id="KW-0539">Nucleus</keyword>
<dbReference type="InterPro" id="IPR004827">
    <property type="entry name" value="bZIP"/>
</dbReference>
<keyword evidence="6" id="KW-0834">Unfolded protein response</keyword>
<dbReference type="Proteomes" id="UP000241818">
    <property type="component" value="Unassembled WGS sequence"/>
</dbReference>
<evidence type="ECO:0000313" key="11">
    <source>
        <dbReference type="Proteomes" id="UP000241818"/>
    </source>
</evidence>
<feature type="compositionally biased region" description="Polar residues" evidence="8">
    <location>
        <begin position="169"/>
        <end position="196"/>
    </location>
</feature>
<dbReference type="InParanoid" id="A0A2T3BFG2"/>
<keyword evidence="4" id="KW-0238">DNA-binding</keyword>
<dbReference type="GO" id="GO:0003677">
    <property type="term" value="F:DNA binding"/>
    <property type="evidence" value="ECO:0007669"/>
    <property type="project" value="UniProtKB-KW"/>
</dbReference>
<comment type="similarity">
    <text evidence="2">Belongs to the bZIP family.</text>
</comment>
<feature type="region of interest" description="Disordered" evidence="8">
    <location>
        <begin position="440"/>
        <end position="462"/>
    </location>
</feature>
<dbReference type="GeneID" id="36571527"/>
<dbReference type="GO" id="GO:0005634">
    <property type="term" value="C:nucleus"/>
    <property type="evidence" value="ECO:0007669"/>
    <property type="project" value="UniProtKB-SubCell"/>
</dbReference>
<feature type="compositionally biased region" description="Basic and acidic residues" evidence="8">
    <location>
        <begin position="66"/>
        <end position="80"/>
    </location>
</feature>
<dbReference type="OrthoDB" id="674948at2759"/>
<organism evidence="10 11">
    <name type="scientific">Amorphotheca resinae ATCC 22711</name>
    <dbReference type="NCBI Taxonomy" id="857342"/>
    <lineage>
        <taxon>Eukaryota</taxon>
        <taxon>Fungi</taxon>
        <taxon>Dikarya</taxon>
        <taxon>Ascomycota</taxon>
        <taxon>Pezizomycotina</taxon>
        <taxon>Leotiomycetes</taxon>
        <taxon>Helotiales</taxon>
        <taxon>Amorphothecaceae</taxon>
        <taxon>Amorphotheca</taxon>
    </lineage>
</organism>
<comment type="subcellular location">
    <subcellularLocation>
        <location evidence="1">Nucleus</location>
    </subcellularLocation>
</comment>
<dbReference type="Gene3D" id="1.20.5.170">
    <property type="match status" value="1"/>
</dbReference>